<protein>
    <recommendedName>
        <fullName evidence="3">Secreted protein</fullName>
    </recommendedName>
</protein>
<evidence type="ECO:0008006" key="3">
    <source>
        <dbReference type="Google" id="ProtNLM"/>
    </source>
</evidence>
<name>A0A2A4JIJ6_HELVI</name>
<feature type="chain" id="PRO_5012720419" description="Secreted protein" evidence="1">
    <location>
        <begin position="27"/>
        <end position="103"/>
    </location>
</feature>
<dbReference type="EMBL" id="NWSH01001335">
    <property type="protein sequence ID" value="PCG71629.1"/>
    <property type="molecule type" value="Genomic_DNA"/>
</dbReference>
<dbReference type="AlphaFoldDB" id="A0A2A4JIJ6"/>
<accession>A0A2A4JIJ6</accession>
<evidence type="ECO:0000256" key="1">
    <source>
        <dbReference type="SAM" id="SignalP"/>
    </source>
</evidence>
<organism evidence="2">
    <name type="scientific">Heliothis virescens</name>
    <name type="common">Tobacco budworm moth</name>
    <dbReference type="NCBI Taxonomy" id="7102"/>
    <lineage>
        <taxon>Eukaryota</taxon>
        <taxon>Metazoa</taxon>
        <taxon>Ecdysozoa</taxon>
        <taxon>Arthropoda</taxon>
        <taxon>Hexapoda</taxon>
        <taxon>Insecta</taxon>
        <taxon>Pterygota</taxon>
        <taxon>Neoptera</taxon>
        <taxon>Endopterygota</taxon>
        <taxon>Lepidoptera</taxon>
        <taxon>Glossata</taxon>
        <taxon>Ditrysia</taxon>
        <taxon>Noctuoidea</taxon>
        <taxon>Noctuidae</taxon>
        <taxon>Heliothinae</taxon>
        <taxon>Heliothis</taxon>
    </lineage>
</organism>
<gene>
    <name evidence="2" type="ORF">B5V51_1647</name>
</gene>
<reference evidence="2" key="1">
    <citation type="submission" date="2017-09" db="EMBL/GenBank/DDBJ databases">
        <title>Contemporary evolution of a Lepidopteran species, Heliothis virescens, in response to modern agricultural practices.</title>
        <authorList>
            <person name="Fritz M.L."/>
            <person name="Deyonke A.M."/>
            <person name="Papanicolaou A."/>
            <person name="Micinski S."/>
            <person name="Westbrook J."/>
            <person name="Gould F."/>
        </authorList>
    </citation>
    <scope>NUCLEOTIDE SEQUENCE [LARGE SCALE GENOMIC DNA]</scope>
    <source>
        <strain evidence="2">HvINT-</strain>
        <tissue evidence="2">Whole body</tissue>
    </source>
</reference>
<feature type="signal peptide" evidence="1">
    <location>
        <begin position="1"/>
        <end position="26"/>
    </location>
</feature>
<comment type="caution">
    <text evidence="2">The sequence shown here is derived from an EMBL/GenBank/DDBJ whole genome shotgun (WGS) entry which is preliminary data.</text>
</comment>
<sequence length="103" mass="11196">MMASDKMSKGTFSLLLLLQLSAQALAGTQFASHVSVNTPARSFTHGVGDPLPLLARRNSNRQSSFRNLPGYFGAVGCLLHLDSRSRRRKASAARPPARHTAEY</sequence>
<evidence type="ECO:0000313" key="2">
    <source>
        <dbReference type="EMBL" id="PCG71629.1"/>
    </source>
</evidence>
<keyword evidence="1" id="KW-0732">Signal</keyword>
<proteinExistence type="predicted"/>